<name>G4Z421_PHYSP</name>
<dbReference type="AlphaFoldDB" id="G4Z421"/>
<evidence type="ECO:0000313" key="1">
    <source>
        <dbReference type="EMBL" id="EGZ21573.1"/>
    </source>
</evidence>
<dbReference type="GeneID" id="20645956"/>
<dbReference type="RefSeq" id="XP_009524290.1">
    <property type="nucleotide sequence ID" value="XM_009525995.1"/>
</dbReference>
<sequence length="216" mass="23706">MAAASLDLDFMRALPDLEKRLQDDLKSTKCCSLSAEEDTDCTPIVVCESVTRQDLNRWVRKSGAGLPFHPQEQEDLPTIVHTIAANEVVDLIREQIVLMAPAARLMRTLRAGGGARYDVGDRLQAPDQCLIPAGAPPGTYRKTATLDGLCRLPSVYRSGLSVVDFDFGRDHEVCFPLCALYFGVDLPDALQKHEGDEVALNLTELRSSINAVIPKQ</sequence>
<proteinExistence type="predicted"/>
<dbReference type="InParanoid" id="G4Z421"/>
<organism evidence="1 2">
    <name type="scientific">Phytophthora sojae (strain P6497)</name>
    <name type="common">Soybean stem and root rot agent</name>
    <name type="synonym">Phytophthora megasperma f. sp. glycines</name>
    <dbReference type="NCBI Taxonomy" id="1094619"/>
    <lineage>
        <taxon>Eukaryota</taxon>
        <taxon>Sar</taxon>
        <taxon>Stramenopiles</taxon>
        <taxon>Oomycota</taxon>
        <taxon>Peronosporomycetes</taxon>
        <taxon>Peronosporales</taxon>
        <taxon>Peronosporaceae</taxon>
        <taxon>Phytophthora</taxon>
    </lineage>
</organism>
<dbReference type="KEGG" id="psoj:PHYSODRAFT_329505"/>
<dbReference type="Proteomes" id="UP000002640">
    <property type="component" value="Unassembled WGS sequence"/>
</dbReference>
<protein>
    <submittedName>
        <fullName evidence="1">Uncharacterized protein</fullName>
    </submittedName>
</protein>
<dbReference type="EMBL" id="JH159153">
    <property type="protein sequence ID" value="EGZ21573.1"/>
    <property type="molecule type" value="Genomic_DNA"/>
</dbReference>
<accession>G4Z421</accession>
<evidence type="ECO:0000313" key="2">
    <source>
        <dbReference type="Proteomes" id="UP000002640"/>
    </source>
</evidence>
<keyword evidence="2" id="KW-1185">Reference proteome</keyword>
<gene>
    <name evidence="1" type="ORF">PHYSODRAFT_329505</name>
</gene>
<reference evidence="1 2" key="1">
    <citation type="journal article" date="2006" name="Science">
        <title>Phytophthora genome sequences uncover evolutionary origins and mechanisms of pathogenesis.</title>
        <authorList>
            <person name="Tyler B.M."/>
            <person name="Tripathy S."/>
            <person name="Zhang X."/>
            <person name="Dehal P."/>
            <person name="Jiang R.H."/>
            <person name="Aerts A."/>
            <person name="Arredondo F.D."/>
            <person name="Baxter L."/>
            <person name="Bensasson D."/>
            <person name="Beynon J.L."/>
            <person name="Chapman J."/>
            <person name="Damasceno C.M."/>
            <person name="Dorrance A.E."/>
            <person name="Dou D."/>
            <person name="Dickerman A.W."/>
            <person name="Dubchak I.L."/>
            <person name="Garbelotto M."/>
            <person name="Gijzen M."/>
            <person name="Gordon S.G."/>
            <person name="Govers F."/>
            <person name="Grunwald N.J."/>
            <person name="Huang W."/>
            <person name="Ivors K.L."/>
            <person name="Jones R.W."/>
            <person name="Kamoun S."/>
            <person name="Krampis K."/>
            <person name="Lamour K.H."/>
            <person name="Lee M.K."/>
            <person name="McDonald W.H."/>
            <person name="Medina M."/>
            <person name="Meijer H.J."/>
            <person name="Nordberg E.K."/>
            <person name="Maclean D.J."/>
            <person name="Ospina-Giraldo M.D."/>
            <person name="Morris P.F."/>
            <person name="Phuntumart V."/>
            <person name="Putnam N.H."/>
            <person name="Rash S."/>
            <person name="Rose J.K."/>
            <person name="Sakihama Y."/>
            <person name="Salamov A.A."/>
            <person name="Savidor A."/>
            <person name="Scheuring C.F."/>
            <person name="Smith B.M."/>
            <person name="Sobral B.W."/>
            <person name="Terry A."/>
            <person name="Torto-Alalibo T.A."/>
            <person name="Win J."/>
            <person name="Xu Z."/>
            <person name="Zhang H."/>
            <person name="Grigoriev I.V."/>
            <person name="Rokhsar D.S."/>
            <person name="Boore J.L."/>
        </authorList>
    </citation>
    <scope>NUCLEOTIDE SEQUENCE [LARGE SCALE GENOMIC DNA]</scope>
    <source>
        <strain evidence="1 2">P6497</strain>
    </source>
</reference>